<dbReference type="EnsemblBacteria" id="ABL70375">
    <property type="protein sequence ID" value="ABL70375"/>
    <property type="gene ID" value="Pden_2283"/>
</dbReference>
<dbReference type="EMBL" id="CP000489">
    <property type="protein sequence ID" value="ABL70375.1"/>
    <property type="molecule type" value="Genomic_DNA"/>
</dbReference>
<reference evidence="2" key="1">
    <citation type="submission" date="2006-12" db="EMBL/GenBank/DDBJ databases">
        <title>Complete sequence of chromosome 1 of Paracoccus denitrificans PD1222.</title>
        <authorList>
            <person name="Copeland A."/>
            <person name="Lucas S."/>
            <person name="Lapidus A."/>
            <person name="Barry K."/>
            <person name="Detter J.C."/>
            <person name="Glavina del Rio T."/>
            <person name="Hammon N."/>
            <person name="Israni S."/>
            <person name="Dalin E."/>
            <person name="Tice H."/>
            <person name="Pitluck S."/>
            <person name="Munk A.C."/>
            <person name="Brettin T."/>
            <person name="Bruce D."/>
            <person name="Han C."/>
            <person name="Tapia R."/>
            <person name="Gilna P."/>
            <person name="Schmutz J."/>
            <person name="Larimer F."/>
            <person name="Land M."/>
            <person name="Hauser L."/>
            <person name="Kyrpides N."/>
            <person name="Lykidis A."/>
            <person name="Spiro S."/>
            <person name="Richardson D.J."/>
            <person name="Moir J.W.B."/>
            <person name="Ferguson S.J."/>
            <person name="van Spanning R.J.M."/>
            <person name="Richardson P."/>
        </authorList>
    </citation>
    <scope>NUCLEOTIDE SEQUENCE [LARGE SCALE GENOMIC DNA]</scope>
    <source>
        <strain evidence="2">Pd 1222</strain>
    </source>
</reference>
<sequence length="116" mass="12615">MEESQFPGGYGHDLVGDLVFAFPAFREVGKRRRPQHMSPAACLALLEDQQTVAPDMLTTTRRSVCSLIASCSLGASRVGEIRQGKKVSDVGDGRHSPTAFSLIALIRASLRSSWVR</sequence>
<name>A1B4D1_PARDP</name>
<gene>
    <name evidence="1" type="ordered locus">Pden_2283</name>
</gene>
<dbReference type="Proteomes" id="UP000000361">
    <property type="component" value="Chromosome 1"/>
</dbReference>
<evidence type="ECO:0000313" key="1">
    <source>
        <dbReference type="EMBL" id="ABL70375.1"/>
    </source>
</evidence>
<dbReference type="KEGG" id="pde:Pden_2283"/>
<evidence type="ECO:0000313" key="2">
    <source>
        <dbReference type="Proteomes" id="UP000000361"/>
    </source>
</evidence>
<keyword evidence="2" id="KW-1185">Reference proteome</keyword>
<proteinExistence type="predicted"/>
<dbReference type="AlphaFoldDB" id="A1B4D1"/>
<organism evidence="1 2">
    <name type="scientific">Paracoccus denitrificans (strain Pd 1222)</name>
    <dbReference type="NCBI Taxonomy" id="318586"/>
    <lineage>
        <taxon>Bacteria</taxon>
        <taxon>Pseudomonadati</taxon>
        <taxon>Pseudomonadota</taxon>
        <taxon>Alphaproteobacteria</taxon>
        <taxon>Rhodobacterales</taxon>
        <taxon>Paracoccaceae</taxon>
        <taxon>Paracoccus</taxon>
    </lineage>
</organism>
<protein>
    <submittedName>
        <fullName evidence="1">Uncharacterized protein</fullName>
    </submittedName>
</protein>
<dbReference type="HOGENOM" id="CLU_2094491_0_0_5"/>
<accession>A1B4D1</accession>